<reference evidence="2 3" key="1">
    <citation type="journal article" date="2014" name="Nat. Genet.">
        <title>Genome and transcriptome of the porcine whipworm Trichuris suis.</title>
        <authorList>
            <person name="Jex A.R."/>
            <person name="Nejsum P."/>
            <person name="Schwarz E.M."/>
            <person name="Hu L."/>
            <person name="Young N.D."/>
            <person name="Hall R.S."/>
            <person name="Korhonen P.K."/>
            <person name="Liao S."/>
            <person name="Thamsborg S."/>
            <person name="Xia J."/>
            <person name="Xu P."/>
            <person name="Wang S."/>
            <person name="Scheerlinck J.P."/>
            <person name="Hofmann A."/>
            <person name="Sternberg P.W."/>
            <person name="Wang J."/>
            <person name="Gasser R.B."/>
        </authorList>
    </citation>
    <scope>NUCLEOTIDE SEQUENCE [LARGE SCALE GENOMIC DNA]</scope>
    <source>
        <strain evidence="2">DCEP-RM93M</strain>
    </source>
</reference>
<evidence type="ECO:0000313" key="3">
    <source>
        <dbReference type="Proteomes" id="UP000030764"/>
    </source>
</evidence>
<protein>
    <recommendedName>
        <fullName evidence="1">DUF7047 domain-containing protein</fullName>
    </recommendedName>
</protein>
<name>A0A085LY17_9BILA</name>
<keyword evidence="3" id="KW-1185">Reference proteome</keyword>
<evidence type="ECO:0000313" key="2">
    <source>
        <dbReference type="EMBL" id="KFD49863.1"/>
    </source>
</evidence>
<dbReference type="InterPro" id="IPR055475">
    <property type="entry name" value="DUF7047"/>
</dbReference>
<dbReference type="Pfam" id="PF23088">
    <property type="entry name" value="DUF7047"/>
    <property type="match status" value="1"/>
</dbReference>
<feature type="domain" description="DUF7047" evidence="1">
    <location>
        <begin position="70"/>
        <end position="106"/>
    </location>
</feature>
<proteinExistence type="predicted"/>
<evidence type="ECO:0000259" key="1">
    <source>
        <dbReference type="Pfam" id="PF23088"/>
    </source>
</evidence>
<gene>
    <name evidence="2" type="ORF">M513_09330</name>
</gene>
<accession>A0A085LY17</accession>
<dbReference type="AlphaFoldDB" id="A0A085LY17"/>
<organism evidence="2 3">
    <name type="scientific">Trichuris suis</name>
    <name type="common">pig whipworm</name>
    <dbReference type="NCBI Taxonomy" id="68888"/>
    <lineage>
        <taxon>Eukaryota</taxon>
        <taxon>Metazoa</taxon>
        <taxon>Ecdysozoa</taxon>
        <taxon>Nematoda</taxon>
        <taxon>Enoplea</taxon>
        <taxon>Dorylaimia</taxon>
        <taxon>Trichinellida</taxon>
        <taxon>Trichuridae</taxon>
        <taxon>Trichuris</taxon>
    </lineage>
</organism>
<dbReference type="Proteomes" id="UP000030764">
    <property type="component" value="Unassembled WGS sequence"/>
</dbReference>
<dbReference type="EMBL" id="KL363263">
    <property type="protein sequence ID" value="KFD49863.1"/>
    <property type="molecule type" value="Genomic_DNA"/>
</dbReference>
<sequence length="107" mass="11609">MCSQIGGMALTGHGRIDFGSAESISAIQTRLRLHESCGQACARPKGPGEQGSLRWPSGNELSSLPEKLARRTVFSYCGEQVGHYPVCGWLRVASAYVKREANRATEQ</sequence>